<sequence>MCCLTMCALLGVCLFSKEVPGGLSFSVPLSAAGQTVLHVLHGCVMVSGALPEGTVDGDLVVHAVESVVDSVSPTKTLQIKEGATLGTGKLAAPALGGQTFEQSSKTPTSLSGHDLEAHVHSAKVLKPTAESSPGNVVAPSTAALSPLLLVSPLAKVKVKKLDAAGVQVSRTLKLRFLFLLGPILMPLIIMKTLLPSAVYSRSETRVKEGDSFVPQEVPLMELGWVAFSVVTS</sequence>
<feature type="transmembrane region" description="Helical" evidence="1">
    <location>
        <begin position="176"/>
        <end position="194"/>
    </location>
</feature>
<gene>
    <name evidence="3" type="ORF">LTRI10_LOCUS22336</name>
</gene>
<dbReference type="Proteomes" id="UP001497516">
    <property type="component" value="Chromosome 4"/>
</dbReference>
<dbReference type="EMBL" id="OZ034817">
    <property type="protein sequence ID" value="CAL1380922.1"/>
    <property type="molecule type" value="Genomic_DNA"/>
</dbReference>
<feature type="chain" id="PRO_5043460929" evidence="2">
    <location>
        <begin position="25"/>
        <end position="232"/>
    </location>
</feature>
<proteinExistence type="predicted"/>
<dbReference type="AlphaFoldDB" id="A0AAV2E565"/>
<evidence type="ECO:0000256" key="1">
    <source>
        <dbReference type="SAM" id="Phobius"/>
    </source>
</evidence>
<name>A0AAV2E565_9ROSI</name>
<evidence type="ECO:0000256" key="2">
    <source>
        <dbReference type="SAM" id="SignalP"/>
    </source>
</evidence>
<keyword evidence="1" id="KW-0472">Membrane</keyword>
<reference evidence="3 4" key="1">
    <citation type="submission" date="2024-04" db="EMBL/GenBank/DDBJ databases">
        <authorList>
            <person name="Fracassetti M."/>
        </authorList>
    </citation>
    <scope>NUCLEOTIDE SEQUENCE [LARGE SCALE GENOMIC DNA]</scope>
</reference>
<accession>A0AAV2E565</accession>
<evidence type="ECO:0000313" key="4">
    <source>
        <dbReference type="Proteomes" id="UP001497516"/>
    </source>
</evidence>
<protein>
    <submittedName>
        <fullName evidence="3">Uncharacterized protein</fullName>
    </submittedName>
</protein>
<keyword evidence="1" id="KW-1133">Transmembrane helix</keyword>
<keyword evidence="1" id="KW-0812">Transmembrane</keyword>
<keyword evidence="2" id="KW-0732">Signal</keyword>
<keyword evidence="4" id="KW-1185">Reference proteome</keyword>
<evidence type="ECO:0000313" key="3">
    <source>
        <dbReference type="EMBL" id="CAL1380922.1"/>
    </source>
</evidence>
<feature type="signal peptide" evidence="2">
    <location>
        <begin position="1"/>
        <end position="24"/>
    </location>
</feature>
<organism evidence="3 4">
    <name type="scientific">Linum trigynum</name>
    <dbReference type="NCBI Taxonomy" id="586398"/>
    <lineage>
        <taxon>Eukaryota</taxon>
        <taxon>Viridiplantae</taxon>
        <taxon>Streptophyta</taxon>
        <taxon>Embryophyta</taxon>
        <taxon>Tracheophyta</taxon>
        <taxon>Spermatophyta</taxon>
        <taxon>Magnoliopsida</taxon>
        <taxon>eudicotyledons</taxon>
        <taxon>Gunneridae</taxon>
        <taxon>Pentapetalae</taxon>
        <taxon>rosids</taxon>
        <taxon>fabids</taxon>
        <taxon>Malpighiales</taxon>
        <taxon>Linaceae</taxon>
        <taxon>Linum</taxon>
    </lineage>
</organism>